<evidence type="ECO:0000259" key="6">
    <source>
        <dbReference type="Pfam" id="PF03717"/>
    </source>
</evidence>
<dbReference type="InterPro" id="IPR001460">
    <property type="entry name" value="PCN-bd_Tpept"/>
</dbReference>
<dbReference type="SUPFAM" id="SSF56519">
    <property type="entry name" value="Penicillin binding protein dimerisation domain"/>
    <property type="match status" value="1"/>
</dbReference>
<dbReference type="SUPFAM" id="SSF56601">
    <property type="entry name" value="beta-lactamase/transpeptidase-like"/>
    <property type="match status" value="1"/>
</dbReference>
<dbReference type="InterPro" id="IPR036138">
    <property type="entry name" value="PBP_dimer_sf"/>
</dbReference>
<dbReference type="Gene3D" id="3.40.710.10">
    <property type="entry name" value="DD-peptidase/beta-lactamase superfamily"/>
    <property type="match status" value="1"/>
</dbReference>
<evidence type="ECO:0000313" key="8">
    <source>
        <dbReference type="Proteomes" id="UP000230956"/>
    </source>
</evidence>
<dbReference type="InterPro" id="IPR005311">
    <property type="entry name" value="PBP_dimer"/>
</dbReference>
<dbReference type="InterPro" id="IPR012338">
    <property type="entry name" value="Beta-lactam/transpept-like"/>
</dbReference>
<evidence type="ECO:0008006" key="9">
    <source>
        <dbReference type="Google" id="ProtNLM"/>
    </source>
</evidence>
<proteinExistence type="inferred from homology"/>
<reference evidence="8" key="1">
    <citation type="submission" date="2017-09" db="EMBL/GenBank/DDBJ databases">
        <title>Depth-based differentiation of microbial function through sediment-hosted aquifers and enrichment of novel symbionts in the deep terrestrial subsurface.</title>
        <authorList>
            <person name="Probst A.J."/>
            <person name="Ladd B."/>
            <person name="Jarett J.K."/>
            <person name="Geller-Mcgrath D.E."/>
            <person name="Sieber C.M.K."/>
            <person name="Emerson J.B."/>
            <person name="Anantharaman K."/>
            <person name="Thomas B.C."/>
            <person name="Malmstrom R."/>
            <person name="Stieglmeier M."/>
            <person name="Klingl A."/>
            <person name="Woyke T."/>
            <person name="Ryan C.M."/>
            <person name="Banfield J.F."/>
        </authorList>
    </citation>
    <scope>NUCLEOTIDE SEQUENCE [LARGE SCALE GENOMIC DNA]</scope>
</reference>
<comment type="similarity">
    <text evidence="2">Belongs to the transpeptidase family.</text>
</comment>
<evidence type="ECO:0000256" key="1">
    <source>
        <dbReference type="ARBA" id="ARBA00004370"/>
    </source>
</evidence>
<dbReference type="PANTHER" id="PTHR30627">
    <property type="entry name" value="PEPTIDOGLYCAN D,D-TRANSPEPTIDASE"/>
    <property type="match status" value="1"/>
</dbReference>
<dbReference type="GO" id="GO:0005886">
    <property type="term" value="C:plasma membrane"/>
    <property type="evidence" value="ECO:0007669"/>
    <property type="project" value="TreeGrafter"/>
</dbReference>
<feature type="domain" description="Penicillin-binding protein dimerisation" evidence="6">
    <location>
        <begin position="55"/>
        <end position="204"/>
    </location>
</feature>
<gene>
    <name evidence="7" type="ORF">COY37_00370</name>
</gene>
<keyword evidence="4" id="KW-0812">Transmembrane</keyword>
<evidence type="ECO:0000259" key="5">
    <source>
        <dbReference type="Pfam" id="PF00905"/>
    </source>
</evidence>
<organism evidence="7 8">
    <name type="scientific">Candidatus Aquicultor secundus</name>
    <dbReference type="NCBI Taxonomy" id="1973895"/>
    <lineage>
        <taxon>Bacteria</taxon>
        <taxon>Bacillati</taxon>
        <taxon>Actinomycetota</taxon>
        <taxon>Candidatus Aquicultoria</taxon>
        <taxon>Candidatus Aquicultorales</taxon>
        <taxon>Candidatus Aquicultoraceae</taxon>
        <taxon>Candidatus Aquicultor</taxon>
    </lineage>
</organism>
<dbReference type="Pfam" id="PF00905">
    <property type="entry name" value="Transpeptidase"/>
    <property type="match status" value="1"/>
</dbReference>
<comment type="caution">
    <text evidence="7">The sequence shown here is derived from an EMBL/GenBank/DDBJ whole genome shotgun (WGS) entry which is preliminary data.</text>
</comment>
<feature type="transmembrane region" description="Helical" evidence="4">
    <location>
        <begin position="12"/>
        <end position="32"/>
    </location>
</feature>
<evidence type="ECO:0000256" key="2">
    <source>
        <dbReference type="ARBA" id="ARBA00007171"/>
    </source>
</evidence>
<evidence type="ECO:0000256" key="4">
    <source>
        <dbReference type="SAM" id="Phobius"/>
    </source>
</evidence>
<dbReference type="AlphaFoldDB" id="A0A2M7TBE5"/>
<dbReference type="Gene3D" id="3.90.1310.10">
    <property type="entry name" value="Penicillin-binding protein 2a (Domain 2)"/>
    <property type="match status" value="1"/>
</dbReference>
<evidence type="ECO:0000313" key="7">
    <source>
        <dbReference type="EMBL" id="PIZ42440.1"/>
    </source>
</evidence>
<evidence type="ECO:0000256" key="3">
    <source>
        <dbReference type="ARBA" id="ARBA00023136"/>
    </source>
</evidence>
<comment type="subcellular location">
    <subcellularLocation>
        <location evidence="1">Membrane</location>
    </subcellularLocation>
</comment>
<sequence length="567" mass="62064">MGRVKSSTETRLTALLVIIFLCVVGISGRLVFVQGVSAAKYDAAAEKQRLSIVELPPKRGTILDRNGDELAVSVLMDTIYASPSLIDDREGFAKKLAPVLKMDERDILKKLLKQSGFTYLVRKTDPSTVKAVKQLVKEEHIKGIGFIKESKRYYPNAALGAHVIGFAGMDNHGLSGLELYYDEMLYGKPGKIVAERDGQGGPIPQSVQSSRRAIDGSNIRTSIDKEIQYEAELGLAAVVKKYKAKRGSVIVMNPKTGEIYAMANVPYFNPNKLATVNKDNQKNTTITDLYEPGSTMKAIIASGALQEGLCNPSTPFYLKSAIQIGHKRIRDAHTRPAGMYTFSNIIQESSNIGMVKIGMLMGKDKILDYLSRFGFDRKTGVDYPGESRGFYPKKENWSVMSLANIPFGQGICTTQLMMVKAYATIANDGIPIKPHLLLDATDQRGRVILSAPAMPEKQVIDVAVCRKMKQILEKAVTDGTGPQAKVAHYRVGGKTGTAQKAKVNGRGYDKGRYVASFIGMVPIQDPQLVISVVIDEPRESIYGGSVAAPVFSKVAEFSLRYLKIPPE</sequence>
<dbReference type="EMBL" id="PFNG01000013">
    <property type="protein sequence ID" value="PIZ42440.1"/>
    <property type="molecule type" value="Genomic_DNA"/>
</dbReference>
<dbReference type="Proteomes" id="UP000230956">
    <property type="component" value="Unassembled WGS sequence"/>
</dbReference>
<keyword evidence="3 4" id="KW-0472">Membrane</keyword>
<dbReference type="Gene3D" id="3.30.450.330">
    <property type="match status" value="1"/>
</dbReference>
<dbReference type="PANTHER" id="PTHR30627:SF1">
    <property type="entry name" value="PEPTIDOGLYCAN D,D-TRANSPEPTIDASE FTSI"/>
    <property type="match status" value="1"/>
</dbReference>
<accession>A0A2M7TBE5</accession>
<feature type="domain" description="Penicillin-binding protein transpeptidase" evidence="5">
    <location>
        <begin position="247"/>
        <end position="555"/>
    </location>
</feature>
<dbReference type="RefSeq" id="WP_286678774.1">
    <property type="nucleotide sequence ID" value="NZ_MNXI01000103.1"/>
</dbReference>
<name>A0A2M7TBE5_9ACTN</name>
<dbReference type="Pfam" id="PF03717">
    <property type="entry name" value="PBP_dimer"/>
    <property type="match status" value="1"/>
</dbReference>
<dbReference type="InterPro" id="IPR050515">
    <property type="entry name" value="Beta-lactam/transpept"/>
</dbReference>
<dbReference type="GO" id="GO:0008658">
    <property type="term" value="F:penicillin binding"/>
    <property type="evidence" value="ECO:0007669"/>
    <property type="project" value="InterPro"/>
</dbReference>
<dbReference type="Gene3D" id="1.10.150.770">
    <property type="match status" value="1"/>
</dbReference>
<dbReference type="GO" id="GO:0071555">
    <property type="term" value="P:cell wall organization"/>
    <property type="evidence" value="ECO:0007669"/>
    <property type="project" value="TreeGrafter"/>
</dbReference>
<keyword evidence="4" id="KW-1133">Transmembrane helix</keyword>
<protein>
    <recommendedName>
        <fullName evidence="9">Penicillin-binding protein 2</fullName>
    </recommendedName>
</protein>